<dbReference type="GO" id="GO:0016887">
    <property type="term" value="F:ATP hydrolysis activity"/>
    <property type="evidence" value="ECO:0007669"/>
    <property type="project" value="InterPro"/>
</dbReference>
<dbReference type="AlphaFoldDB" id="A0A935CEL3"/>
<organism evidence="5 7">
    <name type="scientific">Candidatus Phosphoribacter hodrii</name>
    <dbReference type="NCBI Taxonomy" id="2953743"/>
    <lineage>
        <taxon>Bacteria</taxon>
        <taxon>Bacillati</taxon>
        <taxon>Actinomycetota</taxon>
        <taxon>Actinomycetes</taxon>
        <taxon>Micrococcales</taxon>
        <taxon>Dermatophilaceae</taxon>
        <taxon>Candidatus Phosphoribacter</taxon>
    </lineage>
</organism>
<dbReference type="Pfam" id="PF13476">
    <property type="entry name" value="AAA_23"/>
    <property type="match status" value="1"/>
</dbReference>
<dbReference type="EMBL" id="JADIXZ010000003">
    <property type="protein sequence ID" value="MBK6300111.1"/>
    <property type="molecule type" value="Genomic_DNA"/>
</dbReference>
<reference evidence="7 8" key="1">
    <citation type="submission" date="2020-10" db="EMBL/GenBank/DDBJ databases">
        <title>Connecting structure to function with the recovery of over 1000 high-quality activated sludge metagenome-assembled genomes encoding full-length rRNA genes using long-read sequencing.</title>
        <authorList>
            <person name="Singleton C.M."/>
            <person name="Petriglieri F."/>
            <person name="Kristensen J.M."/>
            <person name="Kirkegaard R.H."/>
            <person name="Michaelsen T.Y."/>
            <person name="Andersen M.H."/>
            <person name="Karst S.M."/>
            <person name="Dueholm M.S."/>
            <person name="Nielsen P.H."/>
            <person name="Albertsen M."/>
        </authorList>
    </citation>
    <scope>NUCLEOTIDE SEQUENCE [LARGE SCALE GENOMIC DNA]</scope>
    <source>
        <strain evidence="5">AalE_18-Q3-R2-46_BAT3C.188</strain>
        <strain evidence="6">Ega_18-Q3-R5-49_MAXAC.001</strain>
    </source>
</reference>
<dbReference type="Pfam" id="PF13558">
    <property type="entry name" value="SbcC_Walker_B"/>
    <property type="match status" value="1"/>
</dbReference>
<evidence type="ECO:0000313" key="7">
    <source>
        <dbReference type="Proteomes" id="UP000718281"/>
    </source>
</evidence>
<dbReference type="InterPro" id="IPR027417">
    <property type="entry name" value="P-loop_NTPase"/>
</dbReference>
<feature type="domain" description="Rad50/SbcC-type AAA" evidence="4">
    <location>
        <begin position="5"/>
        <end position="182"/>
    </location>
</feature>
<protein>
    <recommendedName>
        <fullName evidence="3">Nuclease SbcCD subunit C</fullName>
    </recommendedName>
</protein>
<comment type="similarity">
    <text evidence="1">Belongs to the SMC family. SbcC subfamily.</text>
</comment>
<proteinExistence type="inferred from homology"/>
<dbReference type="PANTHER" id="PTHR32114">
    <property type="entry name" value="ABC TRANSPORTER ABCH.3"/>
    <property type="match status" value="1"/>
</dbReference>
<dbReference type="Gene3D" id="3.40.50.300">
    <property type="entry name" value="P-loop containing nucleotide triphosphate hydrolases"/>
    <property type="match status" value="2"/>
</dbReference>
<evidence type="ECO:0000313" key="5">
    <source>
        <dbReference type="EMBL" id="MBK6300111.1"/>
    </source>
</evidence>
<gene>
    <name evidence="5" type="ORF">IPF40_03355</name>
    <name evidence="6" type="ORF">IPI13_04500</name>
</gene>
<name>A0A935CEL3_9MICO</name>
<dbReference type="Proteomes" id="UP000726105">
    <property type="component" value="Unassembled WGS sequence"/>
</dbReference>
<comment type="subunit">
    <text evidence="2">Heterodimer of SbcC and SbcD.</text>
</comment>
<dbReference type="GO" id="GO:0006302">
    <property type="term" value="P:double-strand break repair"/>
    <property type="evidence" value="ECO:0007669"/>
    <property type="project" value="InterPro"/>
</dbReference>
<evidence type="ECO:0000313" key="8">
    <source>
        <dbReference type="Proteomes" id="UP000726105"/>
    </source>
</evidence>
<evidence type="ECO:0000256" key="2">
    <source>
        <dbReference type="ARBA" id="ARBA00011322"/>
    </source>
</evidence>
<accession>A0A935CEL3</accession>
<sequence length="1010" mass="105382">MRLHRLQARAFGPFAELIEVDFDELADAGIFLIHGATGSGKTSLLDAVCFALYGRVPGLRPAGETLRSDHAGADDVPEVTLELTVGNRRLRVTRSPDHHRPKKRGNGLTPVRGQVRLDELSRDGVWTTLATRADDVGDSLGQALGMGLDQFAKVVLLPQGDFAAFLRATPEERRVLLERLFDVSRYTGVEAWLTDRRRLTAATAAEARATLSADLLRVDDVLARVPAEVIDGLPTWAEATETGRLAEIAAEASTRVGAHALAALTAAATAEQAASAAESAHAAAALTARAAARGEAARRVLAEFAAGSDARAAAARRLELGERAGRVAGDLRALAAAEAERDSAQTRYAASCTALARWSVDVGDSPQEALSRARDLDATLDVLAQRGAAEATRTQRQASVSAQREVAQRALATIDAAEAALVEQVAQLQVRADALLTIAAGSGPAEASASQAGRLVTLRDDLDRTAITIASLESAGLAATRVALAQAGRLLDLRQRRLDGMAAELAAGLHPGDECPVCGGTEHPAPATAVDAVTAADVDAAEEAWRPLDDRVRRIETDLAAARAHHDLLVEQLGGDERDLATLRDAADVIGRAVAVAASAVAELPQVQAELAQRRQALETLAESRRAALGQLAAAQALEGELAEAAEHDAAVVRELVARHTEGCPCADPQVPTADVPARHRRVVAALADTAAARSASDEAQRRHTEAHEATSSVCRAEGFADVVQACAAAVPAATLVEIREGIAAKVAAAAAARATVADPEVERALEAPLPDLAALAAKMNDARGQRTAAAREHALAEQAARDIDALSRQVAASAAAATAATGVATSTAALADVVSGLGSDNTLRMKLSAFVLAGRLERVVELANERLQRMGDGRFHLAHSDRLASGGRRSGLGLVVQDEWTGQVRDTATLSGGESFMASLALALGLADAVREESGGIDLHTLFIDEGFGSLDGESLEQVMEVLDQLQDGGRAVGVVSHVPALRDRIPAQVQVDKTRRGSTVRRVTGPAA</sequence>
<evidence type="ECO:0000256" key="1">
    <source>
        <dbReference type="ARBA" id="ARBA00006930"/>
    </source>
</evidence>
<evidence type="ECO:0000313" key="6">
    <source>
        <dbReference type="EMBL" id="MBK7272437.1"/>
    </source>
</evidence>
<dbReference type="Proteomes" id="UP000718281">
    <property type="component" value="Unassembled WGS sequence"/>
</dbReference>
<dbReference type="PANTHER" id="PTHR32114:SF2">
    <property type="entry name" value="ABC TRANSPORTER ABCH.3"/>
    <property type="match status" value="1"/>
</dbReference>
<dbReference type="EMBL" id="JADJIB010000002">
    <property type="protein sequence ID" value="MBK7272437.1"/>
    <property type="molecule type" value="Genomic_DNA"/>
</dbReference>
<dbReference type="SUPFAM" id="SSF52540">
    <property type="entry name" value="P-loop containing nucleoside triphosphate hydrolases"/>
    <property type="match status" value="1"/>
</dbReference>
<comment type="caution">
    <text evidence="5">The sequence shown here is derived from an EMBL/GenBank/DDBJ whole genome shotgun (WGS) entry which is preliminary data.</text>
</comment>
<evidence type="ECO:0000259" key="4">
    <source>
        <dbReference type="Pfam" id="PF13476"/>
    </source>
</evidence>
<dbReference type="InterPro" id="IPR038729">
    <property type="entry name" value="Rad50/SbcC_AAA"/>
</dbReference>
<evidence type="ECO:0000256" key="3">
    <source>
        <dbReference type="ARBA" id="ARBA00013368"/>
    </source>
</evidence>